<keyword evidence="3" id="KW-0808">Transferase</keyword>
<dbReference type="EMBL" id="SJPY01000004">
    <property type="protein sequence ID" value="TWU41293.1"/>
    <property type="molecule type" value="Genomic_DNA"/>
</dbReference>
<dbReference type="Proteomes" id="UP000315471">
    <property type="component" value="Unassembled WGS sequence"/>
</dbReference>
<dbReference type="PANTHER" id="PTHR45947">
    <property type="entry name" value="SULFOQUINOVOSYL TRANSFERASE SQD2"/>
    <property type="match status" value="1"/>
</dbReference>
<comment type="caution">
    <text evidence="3">The sequence shown here is derived from an EMBL/GenBank/DDBJ whole genome shotgun (WGS) entry which is preliminary data.</text>
</comment>
<dbReference type="EC" id="2.4.-.-" evidence="3"/>
<proteinExistence type="predicted"/>
<name>A0A5C6DV86_9BACT</name>
<dbReference type="Pfam" id="PF13439">
    <property type="entry name" value="Glyco_transf_4"/>
    <property type="match status" value="1"/>
</dbReference>
<dbReference type="AlphaFoldDB" id="A0A5C6DV86"/>
<feature type="domain" description="Glycosyltransferase subfamily 4-like N-terminal" evidence="2">
    <location>
        <begin position="22"/>
        <end position="176"/>
    </location>
</feature>
<dbReference type="Gene3D" id="3.40.50.2000">
    <property type="entry name" value="Glycogen Phosphorylase B"/>
    <property type="match status" value="2"/>
</dbReference>
<dbReference type="GO" id="GO:0016758">
    <property type="term" value="F:hexosyltransferase activity"/>
    <property type="evidence" value="ECO:0007669"/>
    <property type="project" value="TreeGrafter"/>
</dbReference>
<sequence>MKPQLSRKICIVVSVPATAKVLMLDQLRWLVGQGHDVTIVSSPGQDLEEIRKRIPVHIFEVGMHRGISPQRDLVSISRLLAYFIRNRFDVIHCHTPKGALVGIIAATLSLHRNRIYTLHGLRYETCTGRKRRCLEWIEKLVCNLSTKVICVSSGVLKIAIDDRLCSEAKLCIIGNGSFNGIDVKKYRLANEQTDSQAVRRELGIPIAATVVGFVGRFTKDKGITDLLSALEIARSQVAELHCVLLGDWDQSDPVDPVTRSRIDAEPWIHTQGNVDRPEQWYPVFDFLALPSYREGFPTVVLEAAAAGIPTIGYRATGTSDAIEDQSTGILVTVADWGAMADAMVLLSHNRKLRNKLGQNAQQRMERDFRPETIWDELQGIYSESSKQSRWKQRNQSLSASAYIGRNLDSERTV</sequence>
<dbReference type="InterPro" id="IPR001296">
    <property type="entry name" value="Glyco_trans_1"/>
</dbReference>
<evidence type="ECO:0000259" key="1">
    <source>
        <dbReference type="Pfam" id="PF00534"/>
    </source>
</evidence>
<dbReference type="RefSeq" id="WP_146600135.1">
    <property type="nucleotide sequence ID" value="NZ_SJPY01000004.1"/>
</dbReference>
<dbReference type="CDD" id="cd03808">
    <property type="entry name" value="GT4_CapM-like"/>
    <property type="match status" value="1"/>
</dbReference>
<organism evidence="3 4">
    <name type="scientific">Novipirellula aureliae</name>
    <dbReference type="NCBI Taxonomy" id="2527966"/>
    <lineage>
        <taxon>Bacteria</taxon>
        <taxon>Pseudomonadati</taxon>
        <taxon>Planctomycetota</taxon>
        <taxon>Planctomycetia</taxon>
        <taxon>Pirellulales</taxon>
        <taxon>Pirellulaceae</taxon>
        <taxon>Novipirellula</taxon>
    </lineage>
</organism>
<evidence type="ECO:0000259" key="2">
    <source>
        <dbReference type="Pfam" id="PF13439"/>
    </source>
</evidence>
<accession>A0A5C6DV86</accession>
<dbReference type="InterPro" id="IPR050194">
    <property type="entry name" value="Glycosyltransferase_grp1"/>
</dbReference>
<keyword evidence="3" id="KW-0328">Glycosyltransferase</keyword>
<dbReference type="InterPro" id="IPR028098">
    <property type="entry name" value="Glyco_trans_4-like_N"/>
</dbReference>
<evidence type="ECO:0000313" key="3">
    <source>
        <dbReference type="EMBL" id="TWU41293.1"/>
    </source>
</evidence>
<protein>
    <submittedName>
        <fullName evidence="3">Putative teichuronic acid biosynthesis glycosyltransferase TuaC</fullName>
        <ecNumber evidence="3">2.4.-.-</ecNumber>
    </submittedName>
</protein>
<dbReference type="PANTHER" id="PTHR45947:SF3">
    <property type="entry name" value="SULFOQUINOVOSYL TRANSFERASE SQD2"/>
    <property type="match status" value="1"/>
</dbReference>
<dbReference type="Pfam" id="PF00534">
    <property type="entry name" value="Glycos_transf_1"/>
    <property type="match status" value="1"/>
</dbReference>
<gene>
    <name evidence="3" type="primary">tuaC</name>
    <name evidence="3" type="ORF">Q31b_27320</name>
</gene>
<keyword evidence="4" id="KW-1185">Reference proteome</keyword>
<feature type="domain" description="Glycosyl transferase family 1" evidence="1">
    <location>
        <begin position="197"/>
        <end position="363"/>
    </location>
</feature>
<dbReference type="OrthoDB" id="9772485at2"/>
<dbReference type="SUPFAM" id="SSF53756">
    <property type="entry name" value="UDP-Glycosyltransferase/glycogen phosphorylase"/>
    <property type="match status" value="1"/>
</dbReference>
<evidence type="ECO:0000313" key="4">
    <source>
        <dbReference type="Proteomes" id="UP000315471"/>
    </source>
</evidence>
<reference evidence="3 4" key="1">
    <citation type="submission" date="2019-02" db="EMBL/GenBank/DDBJ databases">
        <title>Deep-cultivation of Planctomycetes and their phenomic and genomic characterization uncovers novel biology.</title>
        <authorList>
            <person name="Wiegand S."/>
            <person name="Jogler M."/>
            <person name="Boedeker C."/>
            <person name="Pinto D."/>
            <person name="Vollmers J."/>
            <person name="Rivas-Marin E."/>
            <person name="Kohn T."/>
            <person name="Peeters S.H."/>
            <person name="Heuer A."/>
            <person name="Rast P."/>
            <person name="Oberbeckmann S."/>
            <person name="Bunk B."/>
            <person name="Jeske O."/>
            <person name="Meyerdierks A."/>
            <person name="Storesund J.E."/>
            <person name="Kallscheuer N."/>
            <person name="Luecker S."/>
            <person name="Lage O.M."/>
            <person name="Pohl T."/>
            <person name="Merkel B.J."/>
            <person name="Hornburger P."/>
            <person name="Mueller R.-W."/>
            <person name="Bruemmer F."/>
            <person name="Labrenz M."/>
            <person name="Spormann A.M."/>
            <person name="Op Den Camp H."/>
            <person name="Overmann J."/>
            <person name="Amann R."/>
            <person name="Jetten M.S.M."/>
            <person name="Mascher T."/>
            <person name="Medema M.H."/>
            <person name="Devos D.P."/>
            <person name="Kaster A.-K."/>
            <person name="Ovreas L."/>
            <person name="Rohde M."/>
            <person name="Galperin M.Y."/>
            <person name="Jogler C."/>
        </authorList>
    </citation>
    <scope>NUCLEOTIDE SEQUENCE [LARGE SCALE GENOMIC DNA]</scope>
    <source>
        <strain evidence="3 4">Q31b</strain>
    </source>
</reference>